<evidence type="ECO:0000313" key="2">
    <source>
        <dbReference type="Proteomes" id="UP001215280"/>
    </source>
</evidence>
<dbReference type="AlphaFoldDB" id="A0AAD7MNK8"/>
<organism evidence="1 2">
    <name type="scientific">Mycena maculata</name>
    <dbReference type="NCBI Taxonomy" id="230809"/>
    <lineage>
        <taxon>Eukaryota</taxon>
        <taxon>Fungi</taxon>
        <taxon>Dikarya</taxon>
        <taxon>Basidiomycota</taxon>
        <taxon>Agaricomycotina</taxon>
        <taxon>Agaricomycetes</taxon>
        <taxon>Agaricomycetidae</taxon>
        <taxon>Agaricales</taxon>
        <taxon>Marasmiineae</taxon>
        <taxon>Mycenaceae</taxon>
        <taxon>Mycena</taxon>
    </lineage>
</organism>
<sequence length="169" mass="18794">MVEGVKALVIGALGRDDIIKWDMAETAKVGPFSEILDVDIFVNCIYLKSTIPAFITRETRLLQQGRRESWQSSWTSAATRRTHSIYKINTRFSEPTVAVDVGAQNPPLSVISIDQLPTLLPREASEQFSMDLLPSLLKFPNRYTAPVWIDAEKLFKEKSAAVAAAVEGI</sequence>
<reference evidence="1" key="1">
    <citation type="submission" date="2023-03" db="EMBL/GenBank/DDBJ databases">
        <title>Massive genome expansion in bonnet fungi (Mycena s.s.) driven by repeated elements and novel gene families across ecological guilds.</title>
        <authorList>
            <consortium name="Lawrence Berkeley National Laboratory"/>
            <person name="Harder C.B."/>
            <person name="Miyauchi S."/>
            <person name="Viragh M."/>
            <person name="Kuo A."/>
            <person name="Thoen E."/>
            <person name="Andreopoulos B."/>
            <person name="Lu D."/>
            <person name="Skrede I."/>
            <person name="Drula E."/>
            <person name="Henrissat B."/>
            <person name="Morin E."/>
            <person name="Kohler A."/>
            <person name="Barry K."/>
            <person name="LaButti K."/>
            <person name="Morin E."/>
            <person name="Salamov A."/>
            <person name="Lipzen A."/>
            <person name="Mereny Z."/>
            <person name="Hegedus B."/>
            <person name="Baldrian P."/>
            <person name="Stursova M."/>
            <person name="Weitz H."/>
            <person name="Taylor A."/>
            <person name="Grigoriev I.V."/>
            <person name="Nagy L.G."/>
            <person name="Martin F."/>
            <person name="Kauserud H."/>
        </authorList>
    </citation>
    <scope>NUCLEOTIDE SEQUENCE</scope>
    <source>
        <strain evidence="1">CBHHK188m</strain>
    </source>
</reference>
<name>A0AAD7MNK8_9AGAR</name>
<evidence type="ECO:0000313" key="1">
    <source>
        <dbReference type="EMBL" id="KAJ7725289.1"/>
    </source>
</evidence>
<gene>
    <name evidence="1" type="ORF">DFH07DRAFT_1002692</name>
</gene>
<comment type="caution">
    <text evidence="1">The sequence shown here is derived from an EMBL/GenBank/DDBJ whole genome shotgun (WGS) entry which is preliminary data.</text>
</comment>
<dbReference type="Gene3D" id="3.40.50.720">
    <property type="entry name" value="NAD(P)-binding Rossmann-like Domain"/>
    <property type="match status" value="1"/>
</dbReference>
<evidence type="ECO:0008006" key="3">
    <source>
        <dbReference type="Google" id="ProtNLM"/>
    </source>
</evidence>
<keyword evidence="2" id="KW-1185">Reference proteome</keyword>
<dbReference type="EMBL" id="JARJLG010000229">
    <property type="protein sequence ID" value="KAJ7725289.1"/>
    <property type="molecule type" value="Genomic_DNA"/>
</dbReference>
<protein>
    <recommendedName>
        <fullName evidence="3">Saccharopine dehydrogenase</fullName>
    </recommendedName>
</protein>
<dbReference type="Proteomes" id="UP001215280">
    <property type="component" value="Unassembled WGS sequence"/>
</dbReference>
<accession>A0AAD7MNK8</accession>
<proteinExistence type="predicted"/>